<comment type="caution">
    <text evidence="7">The sequence shown here is derived from an EMBL/GenBank/DDBJ whole genome shotgun (WGS) entry which is preliminary data.</text>
</comment>
<feature type="domain" description="SH3" evidence="5">
    <location>
        <begin position="127"/>
        <end position="189"/>
    </location>
</feature>
<dbReference type="STRING" id="2282107.A0A286UNH3"/>
<feature type="compositionally biased region" description="Low complexity" evidence="4">
    <location>
        <begin position="564"/>
        <end position="583"/>
    </location>
</feature>
<evidence type="ECO:0000259" key="5">
    <source>
        <dbReference type="PROSITE" id="PS50002"/>
    </source>
</evidence>
<dbReference type="InterPro" id="IPR001452">
    <property type="entry name" value="SH3_domain"/>
</dbReference>
<dbReference type="PANTHER" id="PTHR15706">
    <property type="entry name" value="SH3 MULTIPLE DOMAIN"/>
    <property type="match status" value="1"/>
</dbReference>
<evidence type="ECO:0000256" key="3">
    <source>
        <dbReference type="PROSITE-ProRule" id="PRU00192"/>
    </source>
</evidence>
<evidence type="ECO:0000256" key="1">
    <source>
        <dbReference type="ARBA" id="ARBA00022443"/>
    </source>
</evidence>
<dbReference type="InterPro" id="IPR051228">
    <property type="entry name" value="NADPH_Oxidase/PX-Domain"/>
</dbReference>
<dbReference type="InterPro" id="IPR036871">
    <property type="entry name" value="PX_dom_sf"/>
</dbReference>
<keyword evidence="7" id="KW-0808">Transferase</keyword>
<dbReference type="FunCoup" id="A0A286UNH3">
    <property type="interactions" value="73"/>
</dbReference>
<dbReference type="Gene3D" id="3.30.1520.10">
    <property type="entry name" value="Phox-like domain"/>
    <property type="match status" value="1"/>
</dbReference>
<sequence length="676" mass="75688">MDFLRRSIHGKDVHLGHPHISTPIPAVSKPTTAIQPPKKVIRALDDHRPQAPHELSFTKGDFFHVINEVDQGPGWYEANNPMTGARGLVPKSKFEVFNKSNAAVRISQVASPLQPKSPSIKSPTSSLPTYHAIVQHNFEAERPDELDARAGDHISVVAQSNLEWFVAKPISRLGRPGLIPVSFVAIHDPKSGEQLTEEEIREMMRRKEIPGVDEWKRSIIEYKATSISLGVLDDTNPQNSITHNSYTPHSYQEISKMEVVPEDEPEPIRAGTPVASLPPGIILSSEVLSWHFEMNDYWFRIHALFQPDGDPDTGLLPPAKQLILFRAYNDFYDFQVALLGMFPTEAGRTSNNENDRILPFMPGPSETVDDNITQMRKDELDTYLNQFCSLWRCGADYILRSKLVLQFFAAKSGDIEEDVEPAGRLFEERAAARQNPQYNFNPQQINGSISKMGIQEASNRNSDGSYYDDRGYTGSSGNVNGVRNTAGEQRNHPDDDPEVVYPRSHSPYTSTSRTQSPMHHRNESSVSTMSRFTPRDENGQITQINGTRRSEDDSPRSYTSNHNTPLSAAPSTSSSKTRARSGSNALTSPPISANNPNTAFVKIKIFDRTTQELIAIRVNPRVSCKQLMEKVRARLGDGVRRLAYRDSISNAFVGLDNDQSLQEWIEGTDKHQLFSD</sequence>
<dbReference type="InterPro" id="IPR036028">
    <property type="entry name" value="SH3-like_dom_sf"/>
</dbReference>
<dbReference type="Gene3D" id="2.30.30.40">
    <property type="entry name" value="SH3 Domains"/>
    <property type="match status" value="2"/>
</dbReference>
<feature type="compositionally biased region" description="Polar residues" evidence="4">
    <location>
        <begin position="506"/>
        <end position="517"/>
    </location>
</feature>
<dbReference type="Pfam" id="PF00018">
    <property type="entry name" value="SH3_1"/>
    <property type="match status" value="2"/>
</dbReference>
<evidence type="ECO:0000313" key="8">
    <source>
        <dbReference type="Proteomes" id="UP000217199"/>
    </source>
</evidence>
<dbReference type="PROSITE" id="PS50002">
    <property type="entry name" value="SH3"/>
    <property type="match status" value="2"/>
</dbReference>
<keyword evidence="1 3" id="KW-0728">SH3 domain</keyword>
<dbReference type="InterPro" id="IPR035548">
    <property type="entry name" value="Bem1/Scd2_SH3_1"/>
</dbReference>
<keyword evidence="8" id="KW-1185">Reference proteome</keyword>
<dbReference type="CDD" id="cd06890">
    <property type="entry name" value="PX_Bem1p"/>
    <property type="match status" value="1"/>
</dbReference>
<feature type="region of interest" description="Disordered" evidence="4">
    <location>
        <begin position="457"/>
        <end position="594"/>
    </location>
</feature>
<dbReference type="InterPro" id="IPR001683">
    <property type="entry name" value="PX_dom"/>
</dbReference>
<gene>
    <name evidence="7" type="ORF">PNOK_0377300</name>
</gene>
<dbReference type="EMBL" id="NBII01000003">
    <property type="protein sequence ID" value="PAV21146.1"/>
    <property type="molecule type" value="Genomic_DNA"/>
</dbReference>
<evidence type="ECO:0000259" key="6">
    <source>
        <dbReference type="PROSITE" id="PS50195"/>
    </source>
</evidence>
<dbReference type="GO" id="GO:0016301">
    <property type="term" value="F:kinase activity"/>
    <property type="evidence" value="ECO:0007669"/>
    <property type="project" value="UniProtKB-KW"/>
</dbReference>
<keyword evidence="2" id="KW-0677">Repeat</keyword>
<feature type="compositionally biased region" description="Polar residues" evidence="4">
    <location>
        <begin position="584"/>
        <end position="594"/>
    </location>
</feature>
<evidence type="ECO:0000256" key="2">
    <source>
        <dbReference type="ARBA" id="ARBA00022737"/>
    </source>
</evidence>
<dbReference type="InParanoid" id="A0A286UNH3"/>
<evidence type="ECO:0000313" key="7">
    <source>
        <dbReference type="EMBL" id="PAV21146.1"/>
    </source>
</evidence>
<dbReference type="SUPFAM" id="SSF50044">
    <property type="entry name" value="SH3-domain"/>
    <property type="match status" value="2"/>
</dbReference>
<proteinExistence type="predicted"/>
<accession>A0A286UNH3</accession>
<feature type="compositionally biased region" description="Polar residues" evidence="4">
    <location>
        <begin position="473"/>
        <end position="488"/>
    </location>
</feature>
<name>A0A286UNH3_9AGAM</name>
<dbReference type="Gene3D" id="3.10.20.90">
    <property type="entry name" value="Phosphatidylinositol 3-kinase Catalytic Subunit, Chain A, domain 1"/>
    <property type="match status" value="1"/>
</dbReference>
<dbReference type="PROSITE" id="PS50195">
    <property type="entry name" value="PX"/>
    <property type="match status" value="1"/>
</dbReference>
<reference evidence="7 8" key="1">
    <citation type="journal article" date="2017" name="Mol. Ecol.">
        <title>Comparative and population genomic landscape of Phellinus noxius: A hypervariable fungus causing root rot in trees.</title>
        <authorList>
            <person name="Chung C.L."/>
            <person name="Lee T.J."/>
            <person name="Akiba M."/>
            <person name="Lee H.H."/>
            <person name="Kuo T.H."/>
            <person name="Liu D."/>
            <person name="Ke H.M."/>
            <person name="Yokoi T."/>
            <person name="Roa M.B."/>
            <person name="Lu M.J."/>
            <person name="Chang Y.Y."/>
            <person name="Ann P.J."/>
            <person name="Tsai J.N."/>
            <person name="Chen C.Y."/>
            <person name="Tzean S.S."/>
            <person name="Ota Y."/>
            <person name="Hattori T."/>
            <person name="Sahashi N."/>
            <person name="Liou R.F."/>
            <person name="Kikuchi T."/>
            <person name="Tsai I.J."/>
        </authorList>
    </citation>
    <scope>NUCLEOTIDE SEQUENCE [LARGE SCALE GENOMIC DNA]</scope>
    <source>
        <strain evidence="7 8">FFPRI411160</strain>
    </source>
</reference>
<keyword evidence="7" id="KW-0418">Kinase</keyword>
<dbReference type="OrthoDB" id="548867at2759"/>
<evidence type="ECO:0000256" key="4">
    <source>
        <dbReference type="SAM" id="MobiDB-lite"/>
    </source>
</evidence>
<feature type="domain" description="SH3" evidence="5">
    <location>
        <begin position="36"/>
        <end position="99"/>
    </location>
</feature>
<dbReference type="Proteomes" id="UP000217199">
    <property type="component" value="Unassembled WGS sequence"/>
</dbReference>
<dbReference type="PANTHER" id="PTHR15706:SF2">
    <property type="entry name" value="SH3 AND PX DOMAIN-CONTAINING PROTEIN 2A"/>
    <property type="match status" value="1"/>
</dbReference>
<dbReference type="CDD" id="cd11879">
    <property type="entry name" value="SH3_Bem1p_2"/>
    <property type="match status" value="1"/>
</dbReference>
<dbReference type="InterPro" id="IPR035549">
    <property type="entry name" value="Bem1/Scd2_SH3_2"/>
</dbReference>
<organism evidence="7 8">
    <name type="scientific">Pyrrhoderma noxium</name>
    <dbReference type="NCBI Taxonomy" id="2282107"/>
    <lineage>
        <taxon>Eukaryota</taxon>
        <taxon>Fungi</taxon>
        <taxon>Dikarya</taxon>
        <taxon>Basidiomycota</taxon>
        <taxon>Agaricomycotina</taxon>
        <taxon>Agaricomycetes</taxon>
        <taxon>Hymenochaetales</taxon>
        <taxon>Hymenochaetaceae</taxon>
        <taxon>Pyrrhoderma</taxon>
    </lineage>
</organism>
<dbReference type="SUPFAM" id="SSF54277">
    <property type="entry name" value="CAD &amp; PB1 domains"/>
    <property type="match status" value="1"/>
</dbReference>
<dbReference type="InterPro" id="IPR035550">
    <property type="entry name" value="Bem1/Scd2_PX"/>
</dbReference>
<dbReference type="GO" id="GO:0035091">
    <property type="term" value="F:phosphatidylinositol binding"/>
    <property type="evidence" value="ECO:0007669"/>
    <property type="project" value="InterPro"/>
</dbReference>
<dbReference type="CDD" id="cd11878">
    <property type="entry name" value="SH3_Bem1p_1"/>
    <property type="match status" value="1"/>
</dbReference>
<dbReference type="SMART" id="SM00326">
    <property type="entry name" value="SH3"/>
    <property type="match status" value="2"/>
</dbReference>
<dbReference type="AlphaFoldDB" id="A0A286UNH3"/>
<protein>
    <submittedName>
        <fullName evidence="7">Kinase activator</fullName>
    </submittedName>
</protein>
<feature type="domain" description="PX" evidence="6">
    <location>
        <begin position="277"/>
        <end position="415"/>
    </location>
</feature>
<dbReference type="Pfam" id="PF00787">
    <property type="entry name" value="PX"/>
    <property type="match status" value="1"/>
</dbReference>
<dbReference type="GO" id="GO:0005737">
    <property type="term" value="C:cytoplasm"/>
    <property type="evidence" value="ECO:0007669"/>
    <property type="project" value="TreeGrafter"/>
</dbReference>
<dbReference type="SUPFAM" id="SSF64268">
    <property type="entry name" value="PX domain"/>
    <property type="match status" value="1"/>
</dbReference>